<dbReference type="Proteomes" id="UP000724149">
    <property type="component" value="Unassembled WGS sequence"/>
</dbReference>
<evidence type="ECO:0000256" key="1">
    <source>
        <dbReference type="SAM" id="SignalP"/>
    </source>
</evidence>
<dbReference type="Gene3D" id="2.60.40.10">
    <property type="entry name" value="Immunoglobulins"/>
    <property type="match status" value="2"/>
</dbReference>
<protein>
    <recommendedName>
        <fullName evidence="2">CARDB domain-containing protein</fullName>
    </recommendedName>
</protein>
<organism evidence="3 4">
    <name type="scientific">Hydrogenoanaerobacterium saccharovorans</name>
    <dbReference type="NCBI Taxonomy" id="474960"/>
    <lineage>
        <taxon>Bacteria</taxon>
        <taxon>Bacillati</taxon>
        <taxon>Bacillota</taxon>
        <taxon>Clostridia</taxon>
        <taxon>Eubacteriales</taxon>
        <taxon>Oscillospiraceae</taxon>
        <taxon>Hydrogenoanaerobacterium</taxon>
    </lineage>
</organism>
<comment type="caution">
    <text evidence="3">The sequence shown here is derived from an EMBL/GenBank/DDBJ whole genome shotgun (WGS) entry which is preliminary data.</text>
</comment>
<feature type="chain" id="PRO_5047486542" description="CARDB domain-containing protein" evidence="1">
    <location>
        <begin position="25"/>
        <end position="468"/>
    </location>
</feature>
<evidence type="ECO:0000313" key="3">
    <source>
        <dbReference type="EMBL" id="MBM6923905.1"/>
    </source>
</evidence>
<feature type="signal peptide" evidence="1">
    <location>
        <begin position="1"/>
        <end position="24"/>
    </location>
</feature>
<name>A0ABS2GN36_9FIRM</name>
<keyword evidence="1" id="KW-0732">Signal</keyword>
<dbReference type="RefSeq" id="WP_204721522.1">
    <property type="nucleotide sequence ID" value="NZ_JACSNR010000009.1"/>
</dbReference>
<dbReference type="InterPro" id="IPR013783">
    <property type="entry name" value="Ig-like_fold"/>
</dbReference>
<reference evidence="3 4" key="1">
    <citation type="journal article" date="2021" name="Sci. Rep.">
        <title>The distribution of antibiotic resistance genes in chicken gut microbiota commensals.</title>
        <authorList>
            <person name="Juricova H."/>
            <person name="Matiasovicova J."/>
            <person name="Kubasova T."/>
            <person name="Cejkova D."/>
            <person name="Rychlik I."/>
        </authorList>
    </citation>
    <scope>NUCLEOTIDE SEQUENCE [LARGE SCALE GENOMIC DNA]</scope>
    <source>
        <strain evidence="3 4">An564</strain>
    </source>
</reference>
<proteinExistence type="predicted"/>
<gene>
    <name evidence="3" type="ORF">H9X81_09430</name>
</gene>
<sequence>MKRIWTRAISLLLVLLFIPNVAFAIPRDQEAEINVNSGEELDYEISDLEVTGETPVQDDFAVLEIISQEPMVIEAVNESDMFASSNEALPDIRLSNLTQPAGTTLPSDTSIEYVFDIANYGTAPTPSSIPLSVYVAGTCIGTTTVEGPIESGYGIKVAILIRVNVVGDRVVTLWGNEDKAIEEVDYNNNTVSQAFKYINKDTAVDVAANRIEATGFFVTGNQIECGEFVTFEMDVANYSQSAQSVPVILLFNGSKAIEEVVALEPMSITQLSVNLKFNRGNNVTATLQVDPENTSNDWNMTNNEASAFYRLIGVSSTLEKSVDDSLLFTTVAINGDTPGGVMNVIAVRAPATGQAYYQTTDDFAKIDQLMSTIYCDTKLFNPEICTYTCKVARIVVRSGSATEEYLPNENQALSLPSGYIGESKSKTFSEGECEFNLPIEIEYYYTMEWSDNCAPLAGVQSIKMQIEE</sequence>
<keyword evidence="4" id="KW-1185">Reference proteome</keyword>
<accession>A0ABS2GN36</accession>
<dbReference type="EMBL" id="JACSNR010000009">
    <property type="protein sequence ID" value="MBM6923905.1"/>
    <property type="molecule type" value="Genomic_DNA"/>
</dbReference>
<dbReference type="Pfam" id="PF07705">
    <property type="entry name" value="CARDB"/>
    <property type="match status" value="1"/>
</dbReference>
<evidence type="ECO:0000313" key="4">
    <source>
        <dbReference type="Proteomes" id="UP000724149"/>
    </source>
</evidence>
<evidence type="ECO:0000259" key="2">
    <source>
        <dbReference type="Pfam" id="PF07705"/>
    </source>
</evidence>
<dbReference type="InterPro" id="IPR011635">
    <property type="entry name" value="CARDB"/>
</dbReference>
<feature type="domain" description="CARDB" evidence="2">
    <location>
        <begin position="225"/>
        <end position="306"/>
    </location>
</feature>